<feature type="domain" description="C2" evidence="2">
    <location>
        <begin position="336"/>
        <end position="451"/>
    </location>
</feature>
<evidence type="ECO:0000259" key="2">
    <source>
        <dbReference type="PROSITE" id="PS50004"/>
    </source>
</evidence>
<dbReference type="SMART" id="SM00239">
    <property type="entry name" value="C2"/>
    <property type="match status" value="1"/>
</dbReference>
<accession>A0A444UCQ7</accession>
<dbReference type="PANTHER" id="PTHR46291:SF9">
    <property type="entry name" value="C2 CALCIUM-DEPENDENT DOMAIN-CONTAINING PROTEIN 4C-LIKE"/>
    <property type="match status" value="1"/>
</dbReference>
<evidence type="ECO:0000256" key="1">
    <source>
        <dbReference type="SAM" id="MobiDB-lite"/>
    </source>
</evidence>
<dbReference type="InterPro" id="IPR035892">
    <property type="entry name" value="C2_domain_sf"/>
</dbReference>
<dbReference type="Pfam" id="PF00168">
    <property type="entry name" value="C2"/>
    <property type="match status" value="1"/>
</dbReference>
<comment type="caution">
    <text evidence="3">The sequence shown here is derived from an EMBL/GenBank/DDBJ whole genome shotgun (WGS) entry which is preliminary data.</text>
</comment>
<dbReference type="SUPFAM" id="SSF49562">
    <property type="entry name" value="C2 domain (Calcium/lipid-binding domain, CaLB)"/>
    <property type="match status" value="1"/>
</dbReference>
<dbReference type="InterPro" id="IPR043549">
    <property type="entry name" value="C2C4C/C2C4D"/>
</dbReference>
<reference evidence="3 4" key="1">
    <citation type="submission" date="2019-01" db="EMBL/GenBank/DDBJ databases">
        <title>Draft Genome and Complete Hox-Cluster Characterization of the Sterlet Sturgeon (Acipenser ruthenus).</title>
        <authorList>
            <person name="Wei Q."/>
        </authorList>
    </citation>
    <scope>NUCLEOTIDE SEQUENCE [LARGE SCALE GENOMIC DNA]</scope>
    <source>
        <strain evidence="3">WHYD16114868_AA</strain>
        <tissue evidence="3">Blood</tissue>
    </source>
</reference>
<dbReference type="PANTHER" id="PTHR46291">
    <property type="entry name" value="C2 DOMAIN-CONTAINING PROTEIN"/>
    <property type="match status" value="1"/>
</dbReference>
<dbReference type="InterPro" id="IPR000008">
    <property type="entry name" value="C2_dom"/>
</dbReference>
<dbReference type="PROSITE" id="PS50004">
    <property type="entry name" value="C2"/>
    <property type="match status" value="1"/>
</dbReference>
<sequence>MWLIERIRDTVENHIPFDNRLSPCEDITAKASLSNKLPSNVLTPDKIPDFFIPPKLSKGSGNSKRLLAKYKINPSASENNIRRCTKMPLLHVRSGSFIKSNERRDLVKLANQHIIQIESVEDVNEDNKMNIHRNKLGDHAPCPPSMLLPQGATYYGLSGFFESLNTRRKESLFHVDLTSYTLRKQGSFPSKQLLSPTGSQSLLNSSDISPPPCHPCKLLSKQGTPDSDTQSSDESSPYSSPLLPRSLSGSSLLKMFSQESSLGKSSRSTSKQSLGGNSSFSTDECSSADTSPSASKKSFFTVSALGCSLAPPVLFSLDLLQCQERLQKEHLIQLHGRGMVRLSAEYDPGSATLRVRVVSVEDLYDSSFEEKCVHCCVIVCLTPGKMQRQQSTIIKNSRNPIFNEDFFFDEVTEEDLQSMSLKLKVLNKASSLKRDTVLGVNVMPLFQLLPL</sequence>
<keyword evidence="4" id="KW-1185">Reference proteome</keyword>
<protein>
    <submittedName>
        <fullName evidence="3">C2 calcium-dependent domain-containing protein 4C</fullName>
    </submittedName>
</protein>
<feature type="compositionally biased region" description="Polar residues" evidence="1">
    <location>
        <begin position="188"/>
        <end position="208"/>
    </location>
</feature>
<feature type="compositionally biased region" description="Low complexity" evidence="1">
    <location>
        <begin position="260"/>
        <end position="276"/>
    </location>
</feature>
<name>A0A444UCQ7_ACIRT</name>
<dbReference type="EMBL" id="SCEB01214822">
    <property type="protein sequence ID" value="RXM32960.1"/>
    <property type="molecule type" value="Genomic_DNA"/>
</dbReference>
<feature type="compositionally biased region" description="Polar residues" evidence="1">
    <location>
        <begin position="277"/>
        <end position="293"/>
    </location>
</feature>
<gene>
    <name evidence="3" type="ORF">EOD39_5839</name>
</gene>
<proteinExistence type="predicted"/>
<organism evidence="3 4">
    <name type="scientific">Acipenser ruthenus</name>
    <name type="common">Sterlet sturgeon</name>
    <dbReference type="NCBI Taxonomy" id="7906"/>
    <lineage>
        <taxon>Eukaryota</taxon>
        <taxon>Metazoa</taxon>
        <taxon>Chordata</taxon>
        <taxon>Craniata</taxon>
        <taxon>Vertebrata</taxon>
        <taxon>Euteleostomi</taxon>
        <taxon>Actinopterygii</taxon>
        <taxon>Chondrostei</taxon>
        <taxon>Acipenseriformes</taxon>
        <taxon>Acipenseridae</taxon>
        <taxon>Acipenser</taxon>
    </lineage>
</organism>
<dbReference type="Gene3D" id="2.60.40.150">
    <property type="entry name" value="C2 domain"/>
    <property type="match status" value="1"/>
</dbReference>
<feature type="compositionally biased region" description="Low complexity" evidence="1">
    <location>
        <begin position="225"/>
        <end position="244"/>
    </location>
</feature>
<dbReference type="Proteomes" id="UP000289886">
    <property type="component" value="Unassembled WGS sequence"/>
</dbReference>
<evidence type="ECO:0000313" key="3">
    <source>
        <dbReference type="EMBL" id="RXM32960.1"/>
    </source>
</evidence>
<feature type="region of interest" description="Disordered" evidence="1">
    <location>
        <begin position="188"/>
        <end position="244"/>
    </location>
</feature>
<feature type="region of interest" description="Disordered" evidence="1">
    <location>
        <begin position="259"/>
        <end position="293"/>
    </location>
</feature>
<dbReference type="AlphaFoldDB" id="A0A444UCQ7"/>
<evidence type="ECO:0000313" key="4">
    <source>
        <dbReference type="Proteomes" id="UP000289886"/>
    </source>
</evidence>